<protein>
    <submittedName>
        <fullName evidence="1">Uncharacterized protein</fullName>
    </submittedName>
</protein>
<accession>A0A2G5I614</accession>
<dbReference type="OrthoDB" id="3645549at2759"/>
<evidence type="ECO:0000313" key="3">
    <source>
        <dbReference type="Proteomes" id="UP000230605"/>
    </source>
</evidence>
<dbReference type="AlphaFoldDB" id="A0A2G5I614"/>
<organism evidence="1 3">
    <name type="scientific">Cercospora beticola</name>
    <name type="common">Sugarbeet leaf spot fungus</name>
    <dbReference type="NCBI Taxonomy" id="122368"/>
    <lineage>
        <taxon>Eukaryota</taxon>
        <taxon>Fungi</taxon>
        <taxon>Dikarya</taxon>
        <taxon>Ascomycota</taxon>
        <taxon>Pezizomycotina</taxon>
        <taxon>Dothideomycetes</taxon>
        <taxon>Dothideomycetidae</taxon>
        <taxon>Mycosphaerellales</taxon>
        <taxon>Mycosphaerellaceae</taxon>
        <taxon>Cercospora</taxon>
    </lineage>
</organism>
<reference evidence="2 4" key="2">
    <citation type="submission" date="2023-09" db="EMBL/GenBank/DDBJ databases">
        <title>Complete-Gapless Cercospora beticola genome.</title>
        <authorList>
            <person name="Wyatt N.A."/>
            <person name="Spanner R.E."/>
            <person name="Bolton M.D."/>
        </authorList>
    </citation>
    <scope>NUCLEOTIDE SEQUENCE [LARGE SCALE GENOMIC DNA]</scope>
    <source>
        <strain evidence="2">Cb09-40</strain>
    </source>
</reference>
<evidence type="ECO:0000313" key="2">
    <source>
        <dbReference type="EMBL" id="WPB00568.1"/>
    </source>
</evidence>
<dbReference type="EMBL" id="CP134186">
    <property type="protein sequence ID" value="WPB00568.1"/>
    <property type="molecule type" value="Genomic_DNA"/>
</dbReference>
<dbReference type="EMBL" id="LKMD01000101">
    <property type="protein sequence ID" value="PIA99903.1"/>
    <property type="molecule type" value="Genomic_DNA"/>
</dbReference>
<evidence type="ECO:0000313" key="1">
    <source>
        <dbReference type="EMBL" id="PIA99903.1"/>
    </source>
</evidence>
<proteinExistence type="predicted"/>
<gene>
    <name evidence="1" type="ORF">CB0940_03393</name>
    <name evidence="2" type="ORF">RHO25_005188</name>
</gene>
<evidence type="ECO:0000313" key="4">
    <source>
        <dbReference type="Proteomes" id="UP001302367"/>
    </source>
</evidence>
<name>A0A2G5I614_CERBT</name>
<dbReference type="Proteomes" id="UP000230605">
    <property type="component" value="Chromosome 3"/>
</dbReference>
<sequence>MPALSDNLSILVDGIAAAIHSSLKKLVSTKIADASKKIQVELDFGGMRNQILANVEYLYPLLAGDDVVEGAKFEVLTVGVGSSVSASVVFTRNKSRRVFILGPDAEGEANALWKLLNMTSDLLCRNWAGFYSPGNRWKAVRLEGQGKSYYFTNVDDSHDEDDE</sequence>
<dbReference type="Proteomes" id="UP001302367">
    <property type="component" value="Chromosome 3"/>
</dbReference>
<reference evidence="1 3" key="1">
    <citation type="submission" date="2015-10" db="EMBL/GenBank/DDBJ databases">
        <title>The cercosporin biosynthetic gene cluster was horizontally transferred to several fungal lineages and shown to be expanded in Cercospora beticola based on microsynteny with recipient genomes.</title>
        <authorList>
            <person name="De Jonge R."/>
            <person name="Ebert M.K."/>
            <person name="Suttle J.C."/>
            <person name="Jurick Ii W.M."/>
            <person name="Secor G.A."/>
            <person name="Thomma B.P."/>
            <person name="Van De Peer Y."/>
            <person name="Bolton M.D."/>
        </authorList>
    </citation>
    <scope>NUCLEOTIDE SEQUENCE [LARGE SCALE GENOMIC DNA]</scope>
    <source>
        <strain evidence="1 3">09-40</strain>
    </source>
</reference>
<keyword evidence="4" id="KW-1185">Reference proteome</keyword>